<dbReference type="AlphaFoldDB" id="A0A6J5WEN5"/>
<evidence type="ECO:0000259" key="15">
    <source>
        <dbReference type="PROSITE" id="PS50011"/>
    </source>
</evidence>
<dbReference type="EC" id="2.7.11.1" evidence="2"/>
<feature type="binding site" evidence="14">
    <location>
        <position position="83"/>
    </location>
    <ligand>
        <name>ATP</name>
        <dbReference type="ChEBI" id="CHEBI:30616"/>
    </ligand>
</feature>
<protein>
    <recommendedName>
        <fullName evidence="2">non-specific serine/threonine protein kinase</fullName>
        <ecNumber evidence="2">2.7.11.1</ecNumber>
    </recommendedName>
</protein>
<comment type="subcellular location">
    <subcellularLocation>
        <location evidence="1">Cell membrane</location>
        <topology evidence="1">Single-pass membrane protein</topology>
    </subcellularLocation>
</comment>
<evidence type="ECO:0000256" key="14">
    <source>
        <dbReference type="PROSITE-ProRule" id="PRU10141"/>
    </source>
</evidence>
<evidence type="ECO:0000256" key="11">
    <source>
        <dbReference type="ARBA" id="ARBA00023136"/>
    </source>
</evidence>
<dbReference type="GO" id="GO:0005886">
    <property type="term" value="C:plasma membrane"/>
    <property type="evidence" value="ECO:0007669"/>
    <property type="project" value="UniProtKB-SubCell"/>
</dbReference>
<evidence type="ECO:0000256" key="12">
    <source>
        <dbReference type="ARBA" id="ARBA00047899"/>
    </source>
</evidence>
<proteinExistence type="predicted"/>
<evidence type="ECO:0000256" key="8">
    <source>
        <dbReference type="ARBA" id="ARBA00022777"/>
    </source>
</evidence>
<reference evidence="17" key="1">
    <citation type="journal article" date="2020" name="Genome Biol.">
        <title>Gamete binning: chromosome-level and haplotype-resolved genome assembly enabled by high-throughput single-cell sequencing of gamete genomes.</title>
        <authorList>
            <person name="Campoy J.A."/>
            <person name="Sun H."/>
            <person name="Goel M."/>
            <person name="Jiao W.-B."/>
            <person name="Folz-Donahue K."/>
            <person name="Wang N."/>
            <person name="Rubio M."/>
            <person name="Liu C."/>
            <person name="Kukat C."/>
            <person name="Ruiz D."/>
            <person name="Huettel B."/>
            <person name="Schneeberger K."/>
        </authorList>
    </citation>
    <scope>NUCLEOTIDE SEQUENCE [LARGE SCALE GENOMIC DNA]</scope>
    <source>
        <strain evidence="17">cv. Rojo Pasion</strain>
    </source>
</reference>
<dbReference type="Proteomes" id="UP000507245">
    <property type="component" value="Unassembled WGS sequence"/>
</dbReference>
<dbReference type="GO" id="GO:0004674">
    <property type="term" value="F:protein serine/threonine kinase activity"/>
    <property type="evidence" value="ECO:0007669"/>
    <property type="project" value="UniProtKB-KW"/>
</dbReference>
<dbReference type="InterPro" id="IPR047117">
    <property type="entry name" value="PERK1-13-like"/>
</dbReference>
<dbReference type="SUPFAM" id="SSF56112">
    <property type="entry name" value="Protein kinase-like (PK-like)"/>
    <property type="match status" value="1"/>
</dbReference>
<name>A0A6J5WEN5_PRUAR</name>
<organism evidence="16 17">
    <name type="scientific">Prunus armeniaca</name>
    <name type="common">Apricot</name>
    <name type="synonym">Armeniaca vulgaris</name>
    <dbReference type="NCBI Taxonomy" id="36596"/>
    <lineage>
        <taxon>Eukaryota</taxon>
        <taxon>Viridiplantae</taxon>
        <taxon>Streptophyta</taxon>
        <taxon>Embryophyta</taxon>
        <taxon>Tracheophyta</taxon>
        <taxon>Spermatophyta</taxon>
        <taxon>Magnoliopsida</taxon>
        <taxon>eudicotyledons</taxon>
        <taxon>Gunneridae</taxon>
        <taxon>Pentapetalae</taxon>
        <taxon>rosids</taxon>
        <taxon>fabids</taxon>
        <taxon>Rosales</taxon>
        <taxon>Rosaceae</taxon>
        <taxon>Amygdaloideae</taxon>
        <taxon>Amygdaleae</taxon>
        <taxon>Prunus</taxon>
    </lineage>
</organism>
<dbReference type="PROSITE" id="PS00107">
    <property type="entry name" value="PROTEIN_KINASE_ATP"/>
    <property type="match status" value="1"/>
</dbReference>
<dbReference type="PANTHER" id="PTHR47982:SF70">
    <property type="entry name" value="PROTEIN KINASE SUPERFAMILY PROTEIN"/>
    <property type="match status" value="1"/>
</dbReference>
<accession>A0A6J5WEN5</accession>
<keyword evidence="6" id="KW-0812">Transmembrane</keyword>
<keyword evidence="4" id="KW-0723">Serine/threonine-protein kinase</keyword>
<keyword evidence="10" id="KW-1133">Transmembrane helix</keyword>
<gene>
    <name evidence="16" type="ORF">ORAREDHAP_LOCUS10237</name>
</gene>
<dbReference type="Gene3D" id="3.30.200.20">
    <property type="entry name" value="Phosphorylase Kinase, domain 1"/>
    <property type="match status" value="1"/>
</dbReference>
<evidence type="ECO:0000256" key="6">
    <source>
        <dbReference type="ARBA" id="ARBA00022692"/>
    </source>
</evidence>
<evidence type="ECO:0000313" key="16">
    <source>
        <dbReference type="EMBL" id="CAB4298082.1"/>
    </source>
</evidence>
<dbReference type="InterPro" id="IPR017441">
    <property type="entry name" value="Protein_kinase_ATP_BS"/>
</dbReference>
<evidence type="ECO:0000256" key="3">
    <source>
        <dbReference type="ARBA" id="ARBA00022475"/>
    </source>
</evidence>
<comment type="catalytic activity">
    <reaction evidence="12">
        <text>L-threonyl-[protein] + ATP = O-phospho-L-threonyl-[protein] + ADP + H(+)</text>
        <dbReference type="Rhea" id="RHEA:46608"/>
        <dbReference type="Rhea" id="RHEA-COMP:11060"/>
        <dbReference type="Rhea" id="RHEA-COMP:11605"/>
        <dbReference type="ChEBI" id="CHEBI:15378"/>
        <dbReference type="ChEBI" id="CHEBI:30013"/>
        <dbReference type="ChEBI" id="CHEBI:30616"/>
        <dbReference type="ChEBI" id="CHEBI:61977"/>
        <dbReference type="ChEBI" id="CHEBI:456216"/>
        <dbReference type="EC" id="2.7.11.1"/>
    </reaction>
</comment>
<evidence type="ECO:0000256" key="5">
    <source>
        <dbReference type="ARBA" id="ARBA00022679"/>
    </source>
</evidence>
<evidence type="ECO:0000256" key="9">
    <source>
        <dbReference type="ARBA" id="ARBA00022840"/>
    </source>
</evidence>
<evidence type="ECO:0000256" key="10">
    <source>
        <dbReference type="ARBA" id="ARBA00022989"/>
    </source>
</evidence>
<dbReference type="PROSITE" id="PS50011">
    <property type="entry name" value="PROTEIN_KINASE_DOM"/>
    <property type="match status" value="1"/>
</dbReference>
<evidence type="ECO:0000256" key="13">
    <source>
        <dbReference type="ARBA" id="ARBA00048679"/>
    </source>
</evidence>
<keyword evidence="9 14" id="KW-0067">ATP-binding</keyword>
<evidence type="ECO:0000313" key="17">
    <source>
        <dbReference type="Proteomes" id="UP000507245"/>
    </source>
</evidence>
<sequence>MGCMFYLCINSAADEDPEVDFTQIRRPAADEDREVNFRQLRRFSLSELQVATDTFSHINILGRGGFGTVYKGRLTDGTLVAVKRSKAEVRGYSSKQKLN</sequence>
<dbReference type="InterPro" id="IPR000719">
    <property type="entry name" value="Prot_kinase_dom"/>
</dbReference>
<dbReference type="OrthoDB" id="1938319at2759"/>
<keyword evidence="8" id="KW-0418">Kinase</keyword>
<dbReference type="PANTHER" id="PTHR47982">
    <property type="entry name" value="PROLINE-RICH RECEPTOR-LIKE PROTEIN KINASE PERK4"/>
    <property type="match status" value="1"/>
</dbReference>
<comment type="catalytic activity">
    <reaction evidence="13">
        <text>L-seryl-[protein] + ATP = O-phospho-L-seryl-[protein] + ADP + H(+)</text>
        <dbReference type="Rhea" id="RHEA:17989"/>
        <dbReference type="Rhea" id="RHEA-COMP:9863"/>
        <dbReference type="Rhea" id="RHEA-COMP:11604"/>
        <dbReference type="ChEBI" id="CHEBI:15378"/>
        <dbReference type="ChEBI" id="CHEBI:29999"/>
        <dbReference type="ChEBI" id="CHEBI:30616"/>
        <dbReference type="ChEBI" id="CHEBI:83421"/>
        <dbReference type="ChEBI" id="CHEBI:456216"/>
        <dbReference type="EC" id="2.7.11.1"/>
    </reaction>
</comment>
<feature type="domain" description="Protein kinase" evidence="15">
    <location>
        <begin position="55"/>
        <end position="99"/>
    </location>
</feature>
<evidence type="ECO:0000256" key="2">
    <source>
        <dbReference type="ARBA" id="ARBA00012513"/>
    </source>
</evidence>
<dbReference type="EMBL" id="CAEKKB010000001">
    <property type="protein sequence ID" value="CAB4298082.1"/>
    <property type="molecule type" value="Genomic_DNA"/>
</dbReference>
<keyword evidence="11" id="KW-0472">Membrane</keyword>
<keyword evidence="7 14" id="KW-0547">Nucleotide-binding</keyword>
<dbReference type="InterPro" id="IPR011009">
    <property type="entry name" value="Kinase-like_dom_sf"/>
</dbReference>
<evidence type="ECO:0000256" key="1">
    <source>
        <dbReference type="ARBA" id="ARBA00004162"/>
    </source>
</evidence>
<keyword evidence="17" id="KW-1185">Reference proteome</keyword>
<dbReference type="GO" id="GO:0005524">
    <property type="term" value="F:ATP binding"/>
    <property type="evidence" value="ECO:0007669"/>
    <property type="project" value="UniProtKB-UniRule"/>
</dbReference>
<evidence type="ECO:0000256" key="7">
    <source>
        <dbReference type="ARBA" id="ARBA00022741"/>
    </source>
</evidence>
<keyword evidence="5" id="KW-0808">Transferase</keyword>
<keyword evidence="3" id="KW-1003">Cell membrane</keyword>
<evidence type="ECO:0000256" key="4">
    <source>
        <dbReference type="ARBA" id="ARBA00022527"/>
    </source>
</evidence>